<dbReference type="AlphaFoldDB" id="A0A3S3QUK2"/>
<keyword evidence="2" id="KW-1185">Reference proteome</keyword>
<accession>A0A3S3QUK2</accession>
<gene>
    <name evidence="1" type="ORF">H206_03458</name>
</gene>
<evidence type="ECO:0000313" key="1">
    <source>
        <dbReference type="EMBL" id="RWX42822.1"/>
    </source>
</evidence>
<evidence type="ECO:0000313" key="2">
    <source>
        <dbReference type="Proteomes" id="UP000287853"/>
    </source>
</evidence>
<organism evidence="1 2">
    <name type="scientific">Candidatus Electrothrix aarhusensis</name>
    <dbReference type="NCBI Taxonomy" id="1859131"/>
    <lineage>
        <taxon>Bacteria</taxon>
        <taxon>Pseudomonadati</taxon>
        <taxon>Thermodesulfobacteriota</taxon>
        <taxon>Desulfobulbia</taxon>
        <taxon>Desulfobulbales</taxon>
        <taxon>Desulfobulbaceae</taxon>
        <taxon>Candidatus Electrothrix</taxon>
    </lineage>
</organism>
<sequence length="70" mass="7605">MSTQRRYFRTSGDVDSANRVGADLCVRPICTTTEVVPGQTHRSAPTLFYNGCRGGPVVARCASHTAIDEF</sequence>
<protein>
    <submittedName>
        <fullName evidence="1">Uncharacterized protein</fullName>
    </submittedName>
</protein>
<proteinExistence type="predicted"/>
<reference evidence="1 2" key="1">
    <citation type="submission" date="2017-01" db="EMBL/GenBank/DDBJ databases">
        <title>The cable genome- insights into the physiology and evolution of filamentous bacteria capable of sulfide oxidation via long distance electron transfer.</title>
        <authorList>
            <person name="Schreiber L."/>
            <person name="Bjerg J.T."/>
            <person name="Boggild A."/>
            <person name="Van De Vossenberg J."/>
            <person name="Meysman F."/>
            <person name="Nielsen L.P."/>
            <person name="Schramm A."/>
            <person name="Kjeldsen K.U."/>
        </authorList>
    </citation>
    <scope>NUCLEOTIDE SEQUENCE [LARGE SCALE GENOMIC DNA]</scope>
    <source>
        <strain evidence="1">MCF</strain>
    </source>
</reference>
<dbReference type="Proteomes" id="UP000287853">
    <property type="component" value="Unassembled WGS sequence"/>
</dbReference>
<dbReference type="EMBL" id="MTKO01000143">
    <property type="protein sequence ID" value="RWX42822.1"/>
    <property type="molecule type" value="Genomic_DNA"/>
</dbReference>
<comment type="caution">
    <text evidence="1">The sequence shown here is derived from an EMBL/GenBank/DDBJ whole genome shotgun (WGS) entry which is preliminary data.</text>
</comment>
<name>A0A3S3QUK2_9BACT</name>